<evidence type="ECO:0000313" key="11">
    <source>
        <dbReference type="Proteomes" id="UP000035159"/>
    </source>
</evidence>
<evidence type="ECO:0000256" key="3">
    <source>
        <dbReference type="ARBA" id="ARBA00022741"/>
    </source>
</evidence>
<protein>
    <recommendedName>
        <fullName evidence="12">Rhamnulokinase</fullName>
    </recommendedName>
</protein>
<dbReference type="SUPFAM" id="SSF53067">
    <property type="entry name" value="Actin-like ATPase domain"/>
    <property type="match status" value="2"/>
</dbReference>
<dbReference type="GO" id="GO:0005524">
    <property type="term" value="F:ATP binding"/>
    <property type="evidence" value="ECO:0007669"/>
    <property type="project" value="UniProtKB-KW"/>
</dbReference>
<proteinExistence type="inferred from homology"/>
<keyword evidence="6" id="KW-1015">Disulfide bond</keyword>
<dbReference type="GO" id="GO:0008993">
    <property type="term" value="F:rhamnulokinase activity"/>
    <property type="evidence" value="ECO:0007669"/>
    <property type="project" value="InterPro"/>
</dbReference>
<keyword evidence="3" id="KW-0547">Nucleotide-binding</keyword>
<dbReference type="PANTHER" id="PTHR10196:SF93">
    <property type="entry name" value="L-RHAMNULOKINASE"/>
    <property type="match status" value="1"/>
</dbReference>
<dbReference type="PATRIC" id="fig|1330330.3.peg.713"/>
<dbReference type="InterPro" id="IPR013449">
    <property type="entry name" value="Rhamnulokinase"/>
</dbReference>
<accession>A0A0G2Z617</accession>
<dbReference type="EMBL" id="CP011232">
    <property type="protein sequence ID" value="AKI97050.1"/>
    <property type="molecule type" value="Genomic_DNA"/>
</dbReference>
<keyword evidence="11" id="KW-1185">Reference proteome</keyword>
<dbReference type="InterPro" id="IPR043129">
    <property type="entry name" value="ATPase_NBD"/>
</dbReference>
<keyword evidence="4" id="KW-0418">Kinase</keyword>
<dbReference type="PANTHER" id="PTHR10196">
    <property type="entry name" value="SUGAR KINASE"/>
    <property type="match status" value="1"/>
</dbReference>
<dbReference type="Pfam" id="PF02782">
    <property type="entry name" value="FGGY_C"/>
    <property type="match status" value="1"/>
</dbReference>
<organism evidence="10 11">
    <name type="scientific">Kosmotoga pacifica</name>
    <dbReference type="NCBI Taxonomy" id="1330330"/>
    <lineage>
        <taxon>Bacteria</taxon>
        <taxon>Thermotogati</taxon>
        <taxon>Thermotogota</taxon>
        <taxon>Thermotogae</taxon>
        <taxon>Kosmotogales</taxon>
        <taxon>Kosmotogaceae</taxon>
        <taxon>Kosmotoga</taxon>
    </lineage>
</organism>
<evidence type="ECO:0000313" key="10">
    <source>
        <dbReference type="EMBL" id="AKI97050.1"/>
    </source>
</evidence>
<feature type="domain" description="Carbohydrate kinase FGGY C-terminal" evidence="9">
    <location>
        <begin position="254"/>
        <end position="444"/>
    </location>
</feature>
<dbReference type="STRING" id="1330330.IX53_03545"/>
<dbReference type="AlphaFoldDB" id="A0A0G2Z617"/>
<evidence type="ECO:0008006" key="12">
    <source>
        <dbReference type="Google" id="ProtNLM"/>
    </source>
</evidence>
<evidence type="ECO:0000259" key="9">
    <source>
        <dbReference type="Pfam" id="PF02782"/>
    </source>
</evidence>
<evidence type="ECO:0000256" key="1">
    <source>
        <dbReference type="ARBA" id="ARBA00009156"/>
    </source>
</evidence>
<evidence type="ECO:0000256" key="6">
    <source>
        <dbReference type="ARBA" id="ARBA00023157"/>
    </source>
</evidence>
<gene>
    <name evidence="10" type="ORF">IX53_03545</name>
</gene>
<reference evidence="10 11" key="1">
    <citation type="submission" date="2015-04" db="EMBL/GenBank/DDBJ databases">
        <title>Complete Genome Sequence of Kosmotoga pacifica SLHLJ1.</title>
        <authorList>
            <person name="Jiang L.J."/>
            <person name="Shao Z.Z."/>
            <person name="Jebbar M."/>
        </authorList>
    </citation>
    <scope>NUCLEOTIDE SEQUENCE [LARGE SCALE GENOMIC DNA]</scope>
    <source>
        <strain evidence="10 11">SLHLJ1</strain>
    </source>
</reference>
<dbReference type="GO" id="GO:0005829">
    <property type="term" value="C:cytosol"/>
    <property type="evidence" value="ECO:0007669"/>
    <property type="project" value="TreeGrafter"/>
</dbReference>
<keyword evidence="2" id="KW-0808">Transferase</keyword>
<dbReference type="GO" id="GO:0019301">
    <property type="term" value="P:rhamnose catabolic process"/>
    <property type="evidence" value="ECO:0007669"/>
    <property type="project" value="InterPro"/>
</dbReference>
<evidence type="ECO:0000256" key="5">
    <source>
        <dbReference type="ARBA" id="ARBA00022840"/>
    </source>
</evidence>
<feature type="domain" description="Carbohydrate kinase FGGY N-terminal" evidence="8">
    <location>
        <begin position="5"/>
        <end position="241"/>
    </location>
</feature>
<dbReference type="Gene3D" id="3.30.420.40">
    <property type="match status" value="2"/>
</dbReference>
<dbReference type="RefSeq" id="WP_047754185.1">
    <property type="nucleotide sequence ID" value="NZ_CAJUHA010000013.1"/>
</dbReference>
<keyword evidence="7" id="KW-0684">Rhamnose metabolism</keyword>
<name>A0A0G2Z617_9BACT</name>
<evidence type="ECO:0000256" key="4">
    <source>
        <dbReference type="ARBA" id="ARBA00022777"/>
    </source>
</evidence>
<evidence type="ECO:0000259" key="8">
    <source>
        <dbReference type="Pfam" id="PF00370"/>
    </source>
</evidence>
<sequence length="490" mass="55591">MKGFLAIDIGASGGKSLLGIFDGEKLELKEIYRFPNIPVVVNGHTHWDILCLYNNVLECIKKAARIPGIELDTVGIDTWGVDFGLLDKDGFLLGNPFHYRNMFKTNVMEHAINKVGKEWIFKRAPAQFKPFNTLYQLIAFKERQLSYLEKAHTLLMMPSLFSYFLTGEKVIEFTMATTTQLYNPFHNIWDKEILDIFGIPDILPKIVPSGTILGTINTRNFEWLKNDVKVVLPASHDTGSAVASIPTDDPGVMFISIGTWAVEGVILDEPMISEKVIQLNFANEGCHGRRYRLLQNITGLWLIQELLRKWKEKNHNLDYKVLEELAKNAPPFQGMIDPDSHEFQNPDDMEVAIVKNAKELSGKTPRSNGEIVRIALEGIALKTRLIKDQLEMLTGRKIDKVHMIGGGVKNKLLCQLIANATNLPVETGPIEGTAIGNIIVQMIASGYLRDLKEGHEIIRRSFNFEIFEPQQGQHWNDMYEKWKELRTAFK</sequence>
<evidence type="ECO:0000256" key="7">
    <source>
        <dbReference type="ARBA" id="ARBA00023308"/>
    </source>
</evidence>
<dbReference type="InterPro" id="IPR018485">
    <property type="entry name" value="FGGY_C"/>
</dbReference>
<dbReference type="GO" id="GO:0004370">
    <property type="term" value="F:glycerol kinase activity"/>
    <property type="evidence" value="ECO:0007669"/>
    <property type="project" value="TreeGrafter"/>
</dbReference>
<dbReference type="KEGG" id="kpf:IX53_03545"/>
<keyword evidence="5" id="KW-0067">ATP-binding</keyword>
<dbReference type="CDD" id="cd07771">
    <property type="entry name" value="ASKHA_NBD_FGGY_RhaB-like"/>
    <property type="match status" value="1"/>
</dbReference>
<dbReference type="Proteomes" id="UP000035159">
    <property type="component" value="Chromosome"/>
</dbReference>
<dbReference type="InterPro" id="IPR018484">
    <property type="entry name" value="FGGY_N"/>
</dbReference>
<comment type="similarity">
    <text evidence="1">Belongs to the FGGY kinase family.</text>
</comment>
<evidence type="ECO:0000256" key="2">
    <source>
        <dbReference type="ARBA" id="ARBA00022679"/>
    </source>
</evidence>
<dbReference type="Pfam" id="PF00370">
    <property type="entry name" value="FGGY_N"/>
    <property type="match status" value="1"/>
</dbReference>
<dbReference type="OrthoDB" id="9761504at2"/>
<dbReference type="GO" id="GO:0006071">
    <property type="term" value="P:glycerol metabolic process"/>
    <property type="evidence" value="ECO:0007669"/>
    <property type="project" value="TreeGrafter"/>
</dbReference>